<keyword evidence="3" id="KW-1185">Reference proteome</keyword>
<dbReference type="EMBL" id="SMGK01000001">
    <property type="protein sequence ID" value="TCK75269.1"/>
    <property type="molecule type" value="Genomic_DNA"/>
</dbReference>
<proteinExistence type="predicted"/>
<sequence>MRTWLLFFLLLTGGGLFLSGTKAAAQGNYEIQVYGSDTVAPKTLMTELHSNYTPDGQKYIIDGVYPTNHQEHETVELTEGITKWSEVGFYIFTSEQNGHGVQWVGDHIRPRVRVPDSWHWPVGASLSMEIGYQRAVYSPDTWTWEIRPIIDKTMGPWYVAINPALERTWHGPDVNQGLGFAPAVKVSYAFNKKISGGVEYYADYGRLGDFYGLHQQQQQIFPAIDLNVSPKWEINFGVGVGPTAATDHWIVKGILGRYFSWGRRPPVPIPEPTPKPQ</sequence>
<protein>
    <recommendedName>
        <fullName evidence="4">Outer membrane beta-barrel porin/alpha-amylase</fullName>
    </recommendedName>
</protein>
<accession>A0A4R1LF34</accession>
<comment type="caution">
    <text evidence="2">The sequence shown here is derived from an EMBL/GenBank/DDBJ whole genome shotgun (WGS) entry which is preliminary data.</text>
</comment>
<dbReference type="AlphaFoldDB" id="A0A4R1LF34"/>
<reference evidence="2 3" key="1">
    <citation type="submission" date="2019-03" db="EMBL/GenBank/DDBJ databases">
        <title>Genomic Encyclopedia of Type Strains, Phase IV (KMG-IV): sequencing the most valuable type-strain genomes for metagenomic binning, comparative biology and taxonomic classification.</title>
        <authorList>
            <person name="Goeker M."/>
        </authorList>
    </citation>
    <scope>NUCLEOTIDE SEQUENCE [LARGE SCALE GENOMIC DNA]</scope>
    <source>
        <strain evidence="2 3">DSM 103428</strain>
    </source>
</reference>
<organism evidence="2 3">
    <name type="scientific">Acidipila rosea</name>
    <dbReference type="NCBI Taxonomy" id="768535"/>
    <lineage>
        <taxon>Bacteria</taxon>
        <taxon>Pseudomonadati</taxon>
        <taxon>Acidobacteriota</taxon>
        <taxon>Terriglobia</taxon>
        <taxon>Terriglobales</taxon>
        <taxon>Acidobacteriaceae</taxon>
        <taxon>Acidipila</taxon>
    </lineage>
</organism>
<feature type="chain" id="PRO_5020640535" description="Outer membrane beta-barrel porin/alpha-amylase" evidence="1">
    <location>
        <begin position="25"/>
        <end position="277"/>
    </location>
</feature>
<evidence type="ECO:0000313" key="3">
    <source>
        <dbReference type="Proteomes" id="UP000295210"/>
    </source>
</evidence>
<dbReference type="Proteomes" id="UP000295210">
    <property type="component" value="Unassembled WGS sequence"/>
</dbReference>
<gene>
    <name evidence="2" type="ORF">C7378_0249</name>
</gene>
<name>A0A4R1LF34_9BACT</name>
<feature type="signal peptide" evidence="1">
    <location>
        <begin position="1"/>
        <end position="24"/>
    </location>
</feature>
<evidence type="ECO:0008006" key="4">
    <source>
        <dbReference type="Google" id="ProtNLM"/>
    </source>
</evidence>
<evidence type="ECO:0000256" key="1">
    <source>
        <dbReference type="SAM" id="SignalP"/>
    </source>
</evidence>
<evidence type="ECO:0000313" key="2">
    <source>
        <dbReference type="EMBL" id="TCK75269.1"/>
    </source>
</evidence>
<keyword evidence="1" id="KW-0732">Signal</keyword>